<dbReference type="EMBL" id="PDOB01000002">
    <property type="protein sequence ID" value="PIL41467.1"/>
    <property type="molecule type" value="Genomic_DNA"/>
</dbReference>
<reference evidence="3 4" key="1">
    <citation type="submission" date="2017-10" db="EMBL/GenBank/DDBJ databases">
        <title>Massilia psychrophilum sp. nov., a novel purple-pigmented bacterium isolated from Tianshan glacier, Xinjiang Municipality, China.</title>
        <authorList>
            <person name="Wang H."/>
        </authorList>
    </citation>
    <scope>NUCLEOTIDE SEQUENCE [LARGE SCALE GENOMIC DNA]</scope>
    <source>
        <strain evidence="3 4">JCM 30813</strain>
    </source>
</reference>
<organism evidence="3 4">
    <name type="scientific">Massilia psychrophila</name>
    <dbReference type="NCBI Taxonomy" id="1603353"/>
    <lineage>
        <taxon>Bacteria</taxon>
        <taxon>Pseudomonadati</taxon>
        <taxon>Pseudomonadota</taxon>
        <taxon>Betaproteobacteria</taxon>
        <taxon>Burkholderiales</taxon>
        <taxon>Oxalobacteraceae</taxon>
        <taxon>Telluria group</taxon>
        <taxon>Massilia</taxon>
    </lineage>
</organism>
<gene>
    <name evidence="3" type="ORF">CR103_02920</name>
</gene>
<dbReference type="SUPFAM" id="SSF53098">
    <property type="entry name" value="Ribonuclease H-like"/>
    <property type="match status" value="1"/>
</dbReference>
<evidence type="ECO:0000256" key="1">
    <source>
        <dbReference type="SAM" id="MobiDB-lite"/>
    </source>
</evidence>
<comment type="caution">
    <text evidence="3">The sequence shown here is derived from an EMBL/GenBank/DDBJ whole genome shotgun (WGS) entry which is preliminary data.</text>
</comment>
<dbReference type="RefSeq" id="WP_143752502.1">
    <property type="nucleotide sequence ID" value="NZ_PDOB01000002.1"/>
</dbReference>
<evidence type="ECO:0000313" key="3">
    <source>
        <dbReference type="EMBL" id="PIL41467.1"/>
    </source>
</evidence>
<feature type="region of interest" description="Disordered" evidence="1">
    <location>
        <begin position="68"/>
        <end position="101"/>
    </location>
</feature>
<sequence>YRPSFPARFQSIEEARSFCQTFFAWYNNEHRHSGIGYVTPAAMHAGVATAIYDQRAIVLQDAFIRHPNRFKHRQPRPPALPTVAGINMPKPAPESGGNTEN</sequence>
<evidence type="ECO:0000313" key="4">
    <source>
        <dbReference type="Proteomes" id="UP000228593"/>
    </source>
</evidence>
<dbReference type="OrthoDB" id="9765502at2"/>
<protein>
    <submittedName>
        <fullName evidence="3">IS3 family transposase</fullName>
    </submittedName>
</protein>
<evidence type="ECO:0000259" key="2">
    <source>
        <dbReference type="Pfam" id="PF13683"/>
    </source>
</evidence>
<dbReference type="GO" id="GO:0015074">
    <property type="term" value="P:DNA integration"/>
    <property type="evidence" value="ECO:0007669"/>
    <property type="project" value="InterPro"/>
</dbReference>
<dbReference type="InterPro" id="IPR001584">
    <property type="entry name" value="Integrase_cat-core"/>
</dbReference>
<accession>A0A2G8T5Y8</accession>
<dbReference type="AlphaFoldDB" id="A0A2G8T5Y8"/>
<dbReference type="Pfam" id="PF13683">
    <property type="entry name" value="rve_3"/>
    <property type="match status" value="1"/>
</dbReference>
<keyword evidence="4" id="KW-1185">Reference proteome</keyword>
<dbReference type="InterPro" id="IPR012337">
    <property type="entry name" value="RNaseH-like_sf"/>
</dbReference>
<feature type="domain" description="Integrase catalytic" evidence="2">
    <location>
        <begin position="6"/>
        <end position="40"/>
    </location>
</feature>
<dbReference type="Proteomes" id="UP000228593">
    <property type="component" value="Unassembled WGS sequence"/>
</dbReference>
<feature type="non-terminal residue" evidence="3">
    <location>
        <position position="1"/>
    </location>
</feature>
<name>A0A2G8T5Y8_9BURK</name>
<proteinExistence type="predicted"/>